<reference evidence="1" key="3">
    <citation type="submission" date="2021-05" db="UniProtKB">
        <authorList>
            <consortium name="EnsemblPlants"/>
        </authorList>
    </citation>
    <scope>IDENTIFICATION</scope>
    <source>
        <strain evidence="1">cv. B73</strain>
    </source>
</reference>
<dbReference type="Gramene" id="Zm00001eb012620_T001">
    <property type="protein sequence ID" value="Zm00001eb012620_P001"/>
    <property type="gene ID" value="Zm00001eb012620"/>
</dbReference>
<sequence>MASVSLALLPATSAHRTRRASWRDHDRALERWEEADAVRSWLSAIVERNRALRRRRGSTSFCLPRGGLVGTAGSTKERRGRREEANVFCALGVGAKMEEPAVDPGITFFCLATRPSKRGRQEGSSRAVHSDPIPFLPLRLRSNSPSLSSSYRCGIGNDDMADFSKAKANRREEVSPEAKMGTRSDTVWCGTLASKSHGGGDLCFDHGLYGGGEDPAMAGPRQCGWGEFGNGSGFIHRCQARAGRDSRNLGTDLSRLFATDRGWGGFCGRIEDCSAKLALRWRWTNCRGGSQGGGTPASPG</sequence>
<dbReference type="AlphaFoldDB" id="A0A804LI43"/>
<protein>
    <submittedName>
        <fullName evidence="1">Uncharacterized protein</fullName>
    </submittedName>
</protein>
<organism evidence="1 2">
    <name type="scientific">Zea mays</name>
    <name type="common">Maize</name>
    <dbReference type="NCBI Taxonomy" id="4577"/>
    <lineage>
        <taxon>Eukaryota</taxon>
        <taxon>Viridiplantae</taxon>
        <taxon>Streptophyta</taxon>
        <taxon>Embryophyta</taxon>
        <taxon>Tracheophyta</taxon>
        <taxon>Spermatophyta</taxon>
        <taxon>Magnoliopsida</taxon>
        <taxon>Liliopsida</taxon>
        <taxon>Poales</taxon>
        <taxon>Poaceae</taxon>
        <taxon>PACMAD clade</taxon>
        <taxon>Panicoideae</taxon>
        <taxon>Andropogonodae</taxon>
        <taxon>Andropogoneae</taxon>
        <taxon>Tripsacinae</taxon>
        <taxon>Zea</taxon>
    </lineage>
</organism>
<name>A0A804LI43_MAIZE</name>
<proteinExistence type="predicted"/>
<reference evidence="1" key="2">
    <citation type="submission" date="2019-07" db="EMBL/GenBank/DDBJ databases">
        <authorList>
            <person name="Seetharam A."/>
            <person name="Woodhouse M."/>
            <person name="Cannon E."/>
        </authorList>
    </citation>
    <scope>NUCLEOTIDE SEQUENCE [LARGE SCALE GENOMIC DNA]</scope>
    <source>
        <strain evidence="1">cv. B73</strain>
    </source>
</reference>
<accession>A0A804LI43</accession>
<dbReference type="InParanoid" id="A0A804LI43"/>
<evidence type="ECO:0000313" key="2">
    <source>
        <dbReference type="Proteomes" id="UP000007305"/>
    </source>
</evidence>
<reference evidence="2" key="1">
    <citation type="submission" date="2015-12" db="EMBL/GenBank/DDBJ databases">
        <title>Update maize B73 reference genome by single molecule sequencing technologies.</title>
        <authorList>
            <consortium name="Maize Genome Sequencing Project"/>
            <person name="Ware D."/>
        </authorList>
    </citation>
    <scope>NUCLEOTIDE SEQUENCE [LARGE SCALE GENOMIC DNA]</scope>
    <source>
        <strain evidence="2">cv. B73</strain>
    </source>
</reference>
<keyword evidence="2" id="KW-1185">Reference proteome</keyword>
<evidence type="ECO:0000313" key="1">
    <source>
        <dbReference type="EnsemblPlants" id="Zm00001eb012620_P001"/>
    </source>
</evidence>
<dbReference type="Proteomes" id="UP000007305">
    <property type="component" value="Chromosome 1"/>
</dbReference>
<dbReference type="EnsemblPlants" id="Zm00001eb012620_T001">
    <property type="protein sequence ID" value="Zm00001eb012620_P001"/>
    <property type="gene ID" value="Zm00001eb012620"/>
</dbReference>